<dbReference type="EMBL" id="JARYGZ010000001">
    <property type="protein sequence ID" value="MDH7638116.1"/>
    <property type="molecule type" value="Genomic_DNA"/>
</dbReference>
<evidence type="ECO:0000313" key="3">
    <source>
        <dbReference type="EMBL" id="MDH7638116.1"/>
    </source>
</evidence>
<gene>
    <name evidence="3" type="ORF">QGN17_05185</name>
</gene>
<keyword evidence="4" id="KW-1185">Reference proteome</keyword>
<feature type="region of interest" description="Disordered" evidence="1">
    <location>
        <begin position="144"/>
        <end position="203"/>
    </location>
</feature>
<sequence length="203" mass="20971">MRKFGTPALAGVVALAVAGAALAASQDMHIMKVGLPDGSFARIEYAGDVAPRVTVAPASGAVPIALFNAFDTAPFVAFDRIAASMDRDMNAMVHEIGALQPPLMPDAGKLDLAALSKLPPGTVSYRFVSTSNGNDMCGRSVEVTSYGPDEKPRVVSSSSGDCTSTKRAPTPTRLDSPTGPAVPALRRAGETDVAKRSRAANTI</sequence>
<name>A0ABT6MYI2_9SPHN</name>
<evidence type="ECO:0000256" key="2">
    <source>
        <dbReference type="SAM" id="SignalP"/>
    </source>
</evidence>
<feature type="chain" id="PRO_5045329016" evidence="2">
    <location>
        <begin position="24"/>
        <end position="203"/>
    </location>
</feature>
<accession>A0ABT6MYI2</accession>
<feature type="signal peptide" evidence="2">
    <location>
        <begin position="1"/>
        <end position="23"/>
    </location>
</feature>
<comment type="caution">
    <text evidence="3">The sequence shown here is derived from an EMBL/GenBank/DDBJ whole genome shotgun (WGS) entry which is preliminary data.</text>
</comment>
<reference evidence="3" key="1">
    <citation type="submission" date="2023-04" db="EMBL/GenBank/DDBJ databases">
        <title>Sphingomonas sp. MAHUQ-71 isolated from rice field.</title>
        <authorList>
            <person name="Huq M.A."/>
        </authorList>
    </citation>
    <scope>NUCLEOTIDE SEQUENCE</scope>
    <source>
        <strain evidence="3">MAHUQ-71</strain>
    </source>
</reference>
<evidence type="ECO:0000313" key="4">
    <source>
        <dbReference type="Proteomes" id="UP001160625"/>
    </source>
</evidence>
<dbReference type="Proteomes" id="UP001160625">
    <property type="component" value="Unassembled WGS sequence"/>
</dbReference>
<dbReference type="RefSeq" id="WP_281043435.1">
    <property type="nucleotide sequence ID" value="NZ_JARYGZ010000001.1"/>
</dbReference>
<organism evidence="3 4">
    <name type="scientific">Sphingomonas oryzagri</name>
    <dbReference type="NCBI Taxonomy" id="3042314"/>
    <lineage>
        <taxon>Bacteria</taxon>
        <taxon>Pseudomonadati</taxon>
        <taxon>Pseudomonadota</taxon>
        <taxon>Alphaproteobacteria</taxon>
        <taxon>Sphingomonadales</taxon>
        <taxon>Sphingomonadaceae</taxon>
        <taxon>Sphingomonas</taxon>
    </lineage>
</organism>
<feature type="compositionally biased region" description="Polar residues" evidence="1">
    <location>
        <begin position="155"/>
        <end position="167"/>
    </location>
</feature>
<keyword evidence="2" id="KW-0732">Signal</keyword>
<evidence type="ECO:0000256" key="1">
    <source>
        <dbReference type="SAM" id="MobiDB-lite"/>
    </source>
</evidence>
<proteinExistence type="predicted"/>
<protein>
    <submittedName>
        <fullName evidence="3">Uncharacterized protein</fullName>
    </submittedName>
</protein>